<name>A0ABR7JM17_9FIRM</name>
<feature type="transmembrane region" description="Helical" evidence="1">
    <location>
        <begin position="94"/>
        <end position="111"/>
    </location>
</feature>
<keyword evidence="1" id="KW-0472">Membrane</keyword>
<evidence type="ECO:0000256" key="1">
    <source>
        <dbReference type="SAM" id="Phobius"/>
    </source>
</evidence>
<accession>A0ABR7JM17</accession>
<sequence>MKISDSRKIKVLSLVCLMLLNMILFFVCFRLFVRIINVFVYFTGLVTLFLCTIFFIVVIIFMIYRISIKFRHFKRVGLRLDEVLDMALSIQYRLVLAFSLIDLILFCAYYNH</sequence>
<gene>
    <name evidence="2" type="ORF">H8923_03500</name>
</gene>
<keyword evidence="3" id="KW-1185">Reference proteome</keyword>
<keyword evidence="1" id="KW-0812">Transmembrane</keyword>
<feature type="transmembrane region" description="Helical" evidence="1">
    <location>
        <begin position="39"/>
        <end position="64"/>
    </location>
</feature>
<comment type="caution">
    <text evidence="2">The sequence shown here is derived from an EMBL/GenBank/DDBJ whole genome shotgun (WGS) entry which is preliminary data.</text>
</comment>
<dbReference type="Proteomes" id="UP000609849">
    <property type="component" value="Unassembled WGS sequence"/>
</dbReference>
<dbReference type="EMBL" id="JACRWE010000002">
    <property type="protein sequence ID" value="MBC5995812.1"/>
    <property type="molecule type" value="Genomic_DNA"/>
</dbReference>
<proteinExistence type="predicted"/>
<evidence type="ECO:0000313" key="3">
    <source>
        <dbReference type="Proteomes" id="UP000609849"/>
    </source>
</evidence>
<organism evidence="2 3">
    <name type="scientific">Romboutsia faecis</name>
    <dbReference type="NCBI Taxonomy" id="2764597"/>
    <lineage>
        <taxon>Bacteria</taxon>
        <taxon>Bacillati</taxon>
        <taxon>Bacillota</taxon>
        <taxon>Clostridia</taxon>
        <taxon>Peptostreptococcales</taxon>
        <taxon>Peptostreptococcaceae</taxon>
        <taxon>Romboutsia</taxon>
    </lineage>
</organism>
<evidence type="ECO:0000313" key="2">
    <source>
        <dbReference type="EMBL" id="MBC5995812.1"/>
    </source>
</evidence>
<dbReference type="RefSeq" id="WP_153923683.1">
    <property type="nucleotide sequence ID" value="NZ_JACRWE010000002.1"/>
</dbReference>
<feature type="transmembrane region" description="Helical" evidence="1">
    <location>
        <begin position="12"/>
        <end position="33"/>
    </location>
</feature>
<protein>
    <submittedName>
        <fullName evidence="2">Uncharacterized protein</fullName>
    </submittedName>
</protein>
<keyword evidence="1" id="KW-1133">Transmembrane helix</keyword>
<reference evidence="2 3" key="1">
    <citation type="submission" date="2020-08" db="EMBL/GenBank/DDBJ databases">
        <authorList>
            <person name="Liu C."/>
            <person name="Sun Q."/>
        </authorList>
    </citation>
    <scope>NUCLEOTIDE SEQUENCE [LARGE SCALE GENOMIC DNA]</scope>
    <source>
        <strain evidence="2 3">NSJ-18</strain>
    </source>
</reference>